<dbReference type="SMART" id="SM00214">
    <property type="entry name" value="VWC"/>
    <property type="match status" value="1"/>
</dbReference>
<dbReference type="PROSITE" id="PS01185">
    <property type="entry name" value="CTCK_1"/>
    <property type="match status" value="1"/>
</dbReference>
<dbReference type="InterPro" id="IPR009030">
    <property type="entry name" value="Growth_fac_rcpt_cys_sf"/>
</dbReference>
<dbReference type="InterPro" id="IPR006207">
    <property type="entry name" value="Cys_knot_C"/>
</dbReference>
<evidence type="ECO:0000256" key="1">
    <source>
        <dbReference type="ARBA" id="ARBA00004613"/>
    </source>
</evidence>
<dbReference type="AlphaFoldDB" id="H2Z9V7"/>
<comment type="caution">
    <text evidence="6">Lacks conserved residue(s) required for the propagation of feature annotation.</text>
</comment>
<accession>H2Z9V7</accession>
<dbReference type="SMART" id="SM00041">
    <property type="entry name" value="CT"/>
    <property type="match status" value="1"/>
</dbReference>
<evidence type="ECO:0000256" key="4">
    <source>
        <dbReference type="ARBA" id="ARBA00022729"/>
    </source>
</evidence>
<feature type="domain" description="VWFC" evidence="8">
    <location>
        <begin position="130"/>
        <end position="197"/>
    </location>
</feature>
<comment type="similarity">
    <text evidence="2">Belongs to the CCN family.</text>
</comment>
<dbReference type="PROSITE" id="PS50184">
    <property type="entry name" value="VWFC_2"/>
    <property type="match status" value="1"/>
</dbReference>
<dbReference type="eggNOG" id="ENOG502QQQQ">
    <property type="taxonomic scope" value="Eukaryota"/>
</dbReference>
<dbReference type="SMART" id="SM00121">
    <property type="entry name" value="IB"/>
    <property type="match status" value="1"/>
</dbReference>
<keyword evidence="5" id="KW-1015">Disulfide bond</keyword>
<dbReference type="GeneTree" id="ENSGT00940000165814"/>
<evidence type="ECO:0000256" key="2">
    <source>
        <dbReference type="ARBA" id="ARBA00008125"/>
    </source>
</evidence>
<comment type="subcellular location">
    <subcellularLocation>
        <location evidence="1">Secreted</location>
    </subcellularLocation>
</comment>
<name>H2Z9V7_CIOSA</name>
<reference evidence="10" key="3">
    <citation type="submission" date="2025-09" db="UniProtKB">
        <authorList>
            <consortium name="Ensembl"/>
        </authorList>
    </citation>
    <scope>IDENTIFICATION</scope>
</reference>
<dbReference type="GO" id="GO:0005615">
    <property type="term" value="C:extracellular space"/>
    <property type="evidence" value="ECO:0007669"/>
    <property type="project" value="TreeGrafter"/>
</dbReference>
<dbReference type="PROSITE" id="PS01225">
    <property type="entry name" value="CTCK_2"/>
    <property type="match status" value="1"/>
</dbReference>
<evidence type="ECO:0008006" key="12">
    <source>
        <dbReference type="Google" id="ProtNLM"/>
    </source>
</evidence>
<organism evidence="10 11">
    <name type="scientific">Ciona savignyi</name>
    <name type="common">Pacific transparent sea squirt</name>
    <dbReference type="NCBI Taxonomy" id="51511"/>
    <lineage>
        <taxon>Eukaryota</taxon>
        <taxon>Metazoa</taxon>
        <taxon>Chordata</taxon>
        <taxon>Tunicata</taxon>
        <taxon>Ascidiacea</taxon>
        <taxon>Phlebobranchia</taxon>
        <taxon>Cionidae</taxon>
        <taxon>Ciona</taxon>
    </lineage>
</organism>
<evidence type="ECO:0000313" key="11">
    <source>
        <dbReference type="Proteomes" id="UP000007875"/>
    </source>
</evidence>
<feature type="domain" description="CTCK" evidence="7">
    <location>
        <begin position="321"/>
        <end position="395"/>
    </location>
</feature>
<dbReference type="GO" id="GO:0007165">
    <property type="term" value="P:signal transduction"/>
    <property type="evidence" value="ECO:0007669"/>
    <property type="project" value="InterPro"/>
</dbReference>
<evidence type="ECO:0000259" key="7">
    <source>
        <dbReference type="PROSITE" id="PS01225"/>
    </source>
</evidence>
<dbReference type="Ensembl" id="ENSCSAVT00000014537.1">
    <property type="protein sequence ID" value="ENSCSAVP00000014372.1"/>
    <property type="gene ID" value="ENSCSAVG00000008422.1"/>
</dbReference>
<reference evidence="11" key="1">
    <citation type="submission" date="2003-08" db="EMBL/GenBank/DDBJ databases">
        <authorList>
            <person name="Birren B."/>
            <person name="Nusbaum C."/>
            <person name="Abebe A."/>
            <person name="Abouelleil A."/>
            <person name="Adekoya E."/>
            <person name="Ait-zahra M."/>
            <person name="Allen N."/>
            <person name="Allen T."/>
            <person name="An P."/>
            <person name="Anderson M."/>
            <person name="Anderson S."/>
            <person name="Arachchi H."/>
            <person name="Armbruster J."/>
            <person name="Bachantsang P."/>
            <person name="Baldwin J."/>
            <person name="Barry A."/>
            <person name="Bayul T."/>
            <person name="Blitshsteyn B."/>
            <person name="Bloom T."/>
            <person name="Blye J."/>
            <person name="Boguslavskiy L."/>
            <person name="Borowsky M."/>
            <person name="Boukhgalter B."/>
            <person name="Brunache A."/>
            <person name="Butler J."/>
            <person name="Calixte N."/>
            <person name="Calvo S."/>
            <person name="Camarata J."/>
            <person name="Campo K."/>
            <person name="Chang J."/>
            <person name="Cheshatsang Y."/>
            <person name="Citroen M."/>
            <person name="Collymore A."/>
            <person name="Considine T."/>
            <person name="Cook A."/>
            <person name="Cooke P."/>
            <person name="Corum B."/>
            <person name="Cuomo C."/>
            <person name="David R."/>
            <person name="Dawoe T."/>
            <person name="Degray S."/>
            <person name="Dodge S."/>
            <person name="Dooley K."/>
            <person name="Dorje P."/>
            <person name="Dorjee K."/>
            <person name="Dorris L."/>
            <person name="Duffey N."/>
            <person name="Dupes A."/>
            <person name="Elkins T."/>
            <person name="Engels R."/>
            <person name="Erickson J."/>
            <person name="Farina A."/>
            <person name="Faro S."/>
            <person name="Ferreira P."/>
            <person name="Fischer H."/>
            <person name="Fitzgerald M."/>
            <person name="Foley K."/>
            <person name="Gage D."/>
            <person name="Galagan J."/>
            <person name="Gearin G."/>
            <person name="Gnerre S."/>
            <person name="Gnirke A."/>
            <person name="Goyette A."/>
            <person name="Graham J."/>
            <person name="Grandbois E."/>
            <person name="Gyaltsen K."/>
            <person name="Hafez N."/>
            <person name="Hagopian D."/>
            <person name="Hagos B."/>
            <person name="Hall J."/>
            <person name="Hatcher B."/>
            <person name="Heller A."/>
            <person name="Higgins H."/>
            <person name="Honan T."/>
            <person name="Horn A."/>
            <person name="Houde N."/>
            <person name="Hughes L."/>
            <person name="Hulme W."/>
            <person name="Husby E."/>
            <person name="Iliev I."/>
            <person name="Jaffe D."/>
            <person name="Jones C."/>
            <person name="Kamal M."/>
            <person name="Kamat A."/>
            <person name="Kamvysselis M."/>
            <person name="Karlsson E."/>
            <person name="Kells C."/>
            <person name="Kieu A."/>
            <person name="Kisner P."/>
            <person name="Kodira C."/>
            <person name="Kulbokas E."/>
            <person name="Labutti K."/>
            <person name="Lama D."/>
            <person name="Landers T."/>
            <person name="Leger J."/>
            <person name="Levine S."/>
            <person name="Lewis D."/>
            <person name="Lewis T."/>
            <person name="Lindblad-toh K."/>
            <person name="Liu X."/>
            <person name="Lokyitsang T."/>
            <person name="Lokyitsang Y."/>
            <person name="Lucien O."/>
            <person name="Lui A."/>
            <person name="Ma L.J."/>
            <person name="Mabbitt R."/>
            <person name="Macdonald J."/>
            <person name="Maclean C."/>
            <person name="Major J."/>
            <person name="Manning J."/>
            <person name="Marabella R."/>
            <person name="Maru K."/>
            <person name="Matthews C."/>
            <person name="Mauceli E."/>
            <person name="Mccarthy M."/>
            <person name="Mcdonough S."/>
            <person name="Mcghee T."/>
            <person name="Meldrim J."/>
            <person name="Meneus L."/>
            <person name="Mesirov J."/>
            <person name="Mihalev A."/>
            <person name="Mihova T."/>
            <person name="Mikkelsen T."/>
            <person name="Mlenga V."/>
            <person name="Moru K."/>
            <person name="Mozes J."/>
            <person name="Mulrain L."/>
            <person name="Munson G."/>
            <person name="Naylor J."/>
            <person name="Newes C."/>
            <person name="Nguyen C."/>
            <person name="Nguyen N."/>
            <person name="Nguyen T."/>
            <person name="Nicol R."/>
            <person name="Nielsen C."/>
            <person name="Nizzari M."/>
            <person name="Norbu C."/>
            <person name="Norbu N."/>
            <person name="O'donnell P."/>
            <person name="Okoawo O."/>
            <person name="O'leary S."/>
            <person name="Omotosho B."/>
            <person name="O'neill K."/>
            <person name="Osman S."/>
            <person name="Parker S."/>
            <person name="Perrin D."/>
            <person name="Phunkhang P."/>
            <person name="Piqani B."/>
            <person name="Purcell S."/>
            <person name="Rachupka T."/>
            <person name="Ramasamy U."/>
            <person name="Rameau R."/>
            <person name="Ray V."/>
            <person name="Raymond C."/>
            <person name="Retta R."/>
            <person name="Richardson S."/>
            <person name="Rise C."/>
            <person name="Rodriguez J."/>
            <person name="Rogers J."/>
            <person name="Rogov P."/>
            <person name="Rutman M."/>
            <person name="Schupbach R."/>
            <person name="Seaman C."/>
            <person name="Settipalli S."/>
            <person name="Sharpe T."/>
            <person name="Sheridan J."/>
            <person name="Sherpa N."/>
            <person name="Shi J."/>
            <person name="Smirnov S."/>
            <person name="Smith C."/>
            <person name="Sougnez C."/>
            <person name="Spencer B."/>
            <person name="Stalker J."/>
            <person name="Stange-thomann N."/>
            <person name="Stavropoulos S."/>
            <person name="Stetson K."/>
            <person name="Stone C."/>
            <person name="Stone S."/>
            <person name="Stubbs M."/>
            <person name="Talamas J."/>
            <person name="Tchuinga P."/>
            <person name="Tenzing P."/>
            <person name="Tesfaye S."/>
            <person name="Theodore J."/>
            <person name="Thoulutsang Y."/>
            <person name="Topham K."/>
            <person name="Towey S."/>
            <person name="Tsamla T."/>
            <person name="Tsomo N."/>
            <person name="Vallee D."/>
            <person name="Vassiliev H."/>
            <person name="Venkataraman V."/>
            <person name="Vinson J."/>
            <person name="Vo A."/>
            <person name="Wade C."/>
            <person name="Wang S."/>
            <person name="Wangchuk T."/>
            <person name="Wangdi T."/>
            <person name="Whittaker C."/>
            <person name="Wilkinson J."/>
            <person name="Wu Y."/>
            <person name="Wyman D."/>
            <person name="Yadav S."/>
            <person name="Yang S."/>
            <person name="Yang X."/>
            <person name="Yeager S."/>
            <person name="Yee E."/>
            <person name="Young G."/>
            <person name="Zainoun J."/>
            <person name="Zembeck L."/>
            <person name="Zimmer A."/>
            <person name="Zody M."/>
            <person name="Lander E."/>
        </authorList>
    </citation>
    <scope>NUCLEOTIDE SEQUENCE [LARGE SCALE GENOMIC DNA]</scope>
</reference>
<dbReference type="PROSITE" id="PS51323">
    <property type="entry name" value="IGFBP_N_2"/>
    <property type="match status" value="1"/>
</dbReference>
<dbReference type="PROSITE" id="PS50092">
    <property type="entry name" value="TSP1"/>
    <property type="match status" value="1"/>
</dbReference>
<keyword evidence="11" id="KW-1185">Reference proteome</keyword>
<feature type="domain" description="IGFBP N-terminal" evidence="9">
    <location>
        <begin position="54"/>
        <end position="127"/>
    </location>
</feature>
<evidence type="ECO:0000259" key="8">
    <source>
        <dbReference type="PROSITE" id="PS50184"/>
    </source>
</evidence>
<evidence type="ECO:0000256" key="6">
    <source>
        <dbReference type="PROSITE-ProRule" id="PRU00039"/>
    </source>
</evidence>
<dbReference type="GO" id="GO:0045597">
    <property type="term" value="P:positive regulation of cell differentiation"/>
    <property type="evidence" value="ECO:0007669"/>
    <property type="project" value="TreeGrafter"/>
</dbReference>
<dbReference type="InterPro" id="IPR043973">
    <property type="entry name" value="TSP1_CCN"/>
</dbReference>
<dbReference type="GO" id="GO:0005178">
    <property type="term" value="F:integrin binding"/>
    <property type="evidence" value="ECO:0007669"/>
    <property type="project" value="TreeGrafter"/>
</dbReference>
<dbReference type="GO" id="GO:0008201">
    <property type="term" value="F:heparin binding"/>
    <property type="evidence" value="ECO:0007669"/>
    <property type="project" value="TreeGrafter"/>
</dbReference>
<evidence type="ECO:0000256" key="5">
    <source>
        <dbReference type="ARBA" id="ARBA00023157"/>
    </source>
</evidence>
<dbReference type="GO" id="GO:0007155">
    <property type="term" value="P:cell adhesion"/>
    <property type="evidence" value="ECO:0007669"/>
    <property type="project" value="TreeGrafter"/>
</dbReference>
<evidence type="ECO:0000259" key="9">
    <source>
        <dbReference type="PROSITE" id="PS51323"/>
    </source>
</evidence>
<dbReference type="PANTHER" id="PTHR11348">
    <property type="entry name" value="CONNECTIVE TISSUE GROWTH FACTOR-RELATED"/>
    <property type="match status" value="1"/>
</dbReference>
<evidence type="ECO:0000256" key="3">
    <source>
        <dbReference type="ARBA" id="ARBA00022525"/>
    </source>
</evidence>
<dbReference type="InParanoid" id="H2Z9V7"/>
<dbReference type="PANTHER" id="PTHR11348:SF17">
    <property type="entry name" value="CCN"/>
    <property type="match status" value="1"/>
</dbReference>
<dbReference type="InterPro" id="IPR001007">
    <property type="entry name" value="VWF_dom"/>
</dbReference>
<proteinExistence type="inferred from homology"/>
<dbReference type="SUPFAM" id="SSF57603">
    <property type="entry name" value="FnI-like domain"/>
    <property type="match status" value="1"/>
</dbReference>
<dbReference type="Pfam" id="PF00219">
    <property type="entry name" value="IGFBP"/>
    <property type="match status" value="1"/>
</dbReference>
<dbReference type="InterPro" id="IPR006208">
    <property type="entry name" value="Glyco_hormone_CN"/>
</dbReference>
<evidence type="ECO:0000313" key="10">
    <source>
        <dbReference type="Ensembl" id="ENSCSAVP00000014372.1"/>
    </source>
</evidence>
<sequence>KENVSVFGGKQGSDPEVKVAVSDDSALFVATSGVLQLYKSSQMSILFIGTFASVFALCPRVCDCQSEPRSCQVGVSLVTDGCNCCKVCARQVGDECNDQEKVCDPHRNLFCDYSGSRSGDLGVCRAQNGRPCMHDGTRISSGSMFQPSCKLRCWCMDGAEGCMPLCAHETQVPLAHLCPNARLQPVQGECCSRWVCDSPDYVSDTEAGDVPDTVLPLTPAGELGSNIPDDVVYESDVLLVLLSITTRTIASSVARGRGHRRSGCRQQASMWSHCTKTCGLGVSTRVSNANTECKLKREVRLCEVRPCHQAQSLTPKYGKRCMKQKRAPHKEHIVYSGCRSVRTYKPRYCGLCKADDRCCTPKTTRTSTVRFECEDGRAFYKRVMVIKSCRCHRYC</sequence>
<dbReference type="Proteomes" id="UP000007875">
    <property type="component" value="Unassembled WGS sequence"/>
</dbReference>
<dbReference type="SMART" id="SM00209">
    <property type="entry name" value="TSP1"/>
    <property type="match status" value="1"/>
</dbReference>
<dbReference type="InterPro" id="IPR000884">
    <property type="entry name" value="TSP1_rpt"/>
</dbReference>
<dbReference type="InterPro" id="IPR000867">
    <property type="entry name" value="IGFBP-like"/>
</dbReference>
<protein>
    <recommendedName>
        <fullName evidence="12">CTCK domain-containing protein</fullName>
    </recommendedName>
</protein>
<dbReference type="GO" id="GO:0031012">
    <property type="term" value="C:extracellular matrix"/>
    <property type="evidence" value="ECO:0007669"/>
    <property type="project" value="TreeGrafter"/>
</dbReference>
<keyword evidence="3" id="KW-0964">Secreted</keyword>
<dbReference type="InterPro" id="IPR050941">
    <property type="entry name" value="CCN"/>
</dbReference>
<reference evidence="10" key="2">
    <citation type="submission" date="2025-08" db="UniProtKB">
        <authorList>
            <consortium name="Ensembl"/>
        </authorList>
    </citation>
    <scope>IDENTIFICATION</scope>
</reference>
<dbReference type="SUPFAM" id="SSF57184">
    <property type="entry name" value="Growth factor receptor domain"/>
    <property type="match status" value="1"/>
</dbReference>
<dbReference type="Pfam" id="PF19035">
    <property type="entry name" value="TSP1_CCN"/>
    <property type="match status" value="1"/>
</dbReference>
<dbReference type="Pfam" id="PF00007">
    <property type="entry name" value="Cys_knot"/>
    <property type="match status" value="1"/>
</dbReference>
<keyword evidence="4" id="KW-0732">Signal</keyword>